<gene>
    <name evidence="1" type="ORF">EAY46_18070</name>
    <name evidence="2" type="ORF">ERJ77_22630</name>
</gene>
<dbReference type="EMBL" id="RDPI01000033">
    <property type="protein sequence ID" value="MBF4374976.1"/>
    <property type="molecule type" value="Genomic_DNA"/>
</dbReference>
<reference evidence="2 3" key="1">
    <citation type="journal article" date="2021" name="PeerJ">
        <title>Analysis of 44 Vibrio anguillarum genomes reveals high genetic diversity.</title>
        <authorList>
            <person name="Hansen M.J."/>
            <person name="Dalsgaard I."/>
        </authorList>
    </citation>
    <scope>NUCLEOTIDE SEQUENCE</scope>
    <source>
        <strain evidence="1 3">040915-1/1B</strain>
        <strain evidence="2">850617-1/1</strain>
    </source>
</reference>
<dbReference type="Proteomes" id="UP000786185">
    <property type="component" value="Unassembled WGS sequence"/>
</dbReference>
<keyword evidence="3" id="KW-1185">Reference proteome</keyword>
<sequence>MDVVLANATNPRIVIMDSTSEVVAELLKRGINVPLVEIDDNQDNLFVAVRDKDYLSGFYIGIEHDDGMVNIWLNERGHSGGDPTLESFDFSECELNSNLDRICELFTNAPKF</sequence>
<organism evidence="2 4">
    <name type="scientific">Vibrio anguillarum</name>
    <name type="common">Listonella anguillarum</name>
    <dbReference type="NCBI Taxonomy" id="55601"/>
    <lineage>
        <taxon>Bacteria</taxon>
        <taxon>Pseudomonadati</taxon>
        <taxon>Pseudomonadota</taxon>
        <taxon>Gammaproteobacteria</taxon>
        <taxon>Vibrionales</taxon>
        <taxon>Vibrionaceae</taxon>
        <taxon>Vibrio</taxon>
    </lineage>
</organism>
<proteinExistence type="predicted"/>
<dbReference type="RefSeq" id="WP_194664099.1">
    <property type="nucleotide sequence ID" value="NZ_RDPI01000033.1"/>
</dbReference>
<accession>A0AAW4BGE7</accession>
<protein>
    <submittedName>
        <fullName evidence="2">Uncharacterized protein</fullName>
    </submittedName>
</protein>
<dbReference type="AlphaFoldDB" id="A0AAW4BGE7"/>
<comment type="caution">
    <text evidence="2">The sequence shown here is derived from an EMBL/GenBank/DDBJ whole genome shotgun (WGS) entry which is preliminary data.</text>
</comment>
<evidence type="ECO:0000313" key="2">
    <source>
        <dbReference type="EMBL" id="MBF4437227.1"/>
    </source>
</evidence>
<evidence type="ECO:0000313" key="3">
    <source>
        <dbReference type="Proteomes" id="UP000726136"/>
    </source>
</evidence>
<dbReference type="EMBL" id="SCLC01000751">
    <property type="protein sequence ID" value="MBF4437227.1"/>
    <property type="molecule type" value="Genomic_DNA"/>
</dbReference>
<name>A0AAW4BGE7_VIBAN</name>
<dbReference type="Proteomes" id="UP000726136">
    <property type="component" value="Unassembled WGS sequence"/>
</dbReference>
<evidence type="ECO:0000313" key="4">
    <source>
        <dbReference type="Proteomes" id="UP000786185"/>
    </source>
</evidence>
<evidence type="ECO:0000313" key="1">
    <source>
        <dbReference type="EMBL" id="MBF4374976.1"/>
    </source>
</evidence>